<keyword evidence="2" id="KW-1185">Reference proteome</keyword>
<sequence>MIVSPAVQLTQISERLKVIGCLHVIVCPILHEFFLEHTHFECGTINKMLDSIPQSESPIWHVTCTAALRLLNCFQITLVFDPPHKMQSTALKIYPSSFA</sequence>
<accession>A0A5P1F1Z8</accession>
<gene>
    <name evidence="1" type="ORF">A4U43_C04F11910</name>
</gene>
<proteinExistence type="predicted"/>
<protein>
    <submittedName>
        <fullName evidence="1">Uncharacterized protein</fullName>
    </submittedName>
</protein>
<evidence type="ECO:0000313" key="2">
    <source>
        <dbReference type="Proteomes" id="UP000243459"/>
    </source>
</evidence>
<dbReference type="AlphaFoldDB" id="A0A5P1F1Z8"/>
<dbReference type="Gramene" id="ONK71743">
    <property type="protein sequence ID" value="ONK71743"/>
    <property type="gene ID" value="A4U43_C04F11910"/>
</dbReference>
<dbReference type="EMBL" id="CM007384">
    <property type="protein sequence ID" value="ONK71743.1"/>
    <property type="molecule type" value="Genomic_DNA"/>
</dbReference>
<reference evidence="2" key="1">
    <citation type="journal article" date="2017" name="Nat. Commun.">
        <title>The asparagus genome sheds light on the origin and evolution of a young Y chromosome.</title>
        <authorList>
            <person name="Harkess A."/>
            <person name="Zhou J."/>
            <person name="Xu C."/>
            <person name="Bowers J.E."/>
            <person name="Van der Hulst R."/>
            <person name="Ayyampalayam S."/>
            <person name="Mercati F."/>
            <person name="Riccardi P."/>
            <person name="McKain M.R."/>
            <person name="Kakrana A."/>
            <person name="Tang H."/>
            <person name="Ray J."/>
            <person name="Groenendijk J."/>
            <person name="Arikit S."/>
            <person name="Mathioni S.M."/>
            <person name="Nakano M."/>
            <person name="Shan H."/>
            <person name="Telgmann-Rauber A."/>
            <person name="Kanno A."/>
            <person name="Yue Z."/>
            <person name="Chen H."/>
            <person name="Li W."/>
            <person name="Chen Y."/>
            <person name="Xu X."/>
            <person name="Zhang Y."/>
            <person name="Luo S."/>
            <person name="Chen H."/>
            <person name="Gao J."/>
            <person name="Mao Z."/>
            <person name="Pires J.C."/>
            <person name="Luo M."/>
            <person name="Kudrna D."/>
            <person name="Wing R.A."/>
            <person name="Meyers B.C."/>
            <person name="Yi K."/>
            <person name="Kong H."/>
            <person name="Lavrijsen P."/>
            <person name="Sunseri F."/>
            <person name="Falavigna A."/>
            <person name="Ye Y."/>
            <person name="Leebens-Mack J.H."/>
            <person name="Chen G."/>
        </authorList>
    </citation>
    <scope>NUCLEOTIDE SEQUENCE [LARGE SCALE GENOMIC DNA]</scope>
    <source>
        <strain evidence="2">cv. DH0086</strain>
    </source>
</reference>
<name>A0A5P1F1Z8_ASPOF</name>
<dbReference type="Proteomes" id="UP000243459">
    <property type="component" value="Chromosome 4"/>
</dbReference>
<evidence type="ECO:0000313" key="1">
    <source>
        <dbReference type="EMBL" id="ONK71743.1"/>
    </source>
</evidence>
<organism evidence="1 2">
    <name type="scientific">Asparagus officinalis</name>
    <name type="common">Garden asparagus</name>
    <dbReference type="NCBI Taxonomy" id="4686"/>
    <lineage>
        <taxon>Eukaryota</taxon>
        <taxon>Viridiplantae</taxon>
        <taxon>Streptophyta</taxon>
        <taxon>Embryophyta</taxon>
        <taxon>Tracheophyta</taxon>
        <taxon>Spermatophyta</taxon>
        <taxon>Magnoliopsida</taxon>
        <taxon>Liliopsida</taxon>
        <taxon>Asparagales</taxon>
        <taxon>Asparagaceae</taxon>
        <taxon>Asparagoideae</taxon>
        <taxon>Asparagus</taxon>
    </lineage>
</organism>